<reference evidence="11 12" key="1">
    <citation type="journal article" date="2012" name="Science">
        <title>The Paleozoic origin of enzymatic lignin decomposition reconstructed from 31 fungal genomes.</title>
        <authorList>
            <person name="Floudas D."/>
            <person name="Binder M."/>
            <person name="Riley R."/>
            <person name="Barry K."/>
            <person name="Blanchette R.A."/>
            <person name="Henrissat B."/>
            <person name="Martinez A.T."/>
            <person name="Otillar R."/>
            <person name="Spatafora J.W."/>
            <person name="Yadav J.S."/>
            <person name="Aerts A."/>
            <person name="Benoit I."/>
            <person name="Boyd A."/>
            <person name="Carlson A."/>
            <person name="Copeland A."/>
            <person name="Coutinho P.M."/>
            <person name="de Vries R.P."/>
            <person name="Ferreira P."/>
            <person name="Findley K."/>
            <person name="Foster B."/>
            <person name="Gaskell J."/>
            <person name="Glotzer D."/>
            <person name="Gorecki P."/>
            <person name="Heitman J."/>
            <person name="Hesse C."/>
            <person name="Hori C."/>
            <person name="Igarashi K."/>
            <person name="Jurgens J.A."/>
            <person name="Kallen N."/>
            <person name="Kersten P."/>
            <person name="Kohler A."/>
            <person name="Kuees U."/>
            <person name="Kumar T.K.A."/>
            <person name="Kuo A."/>
            <person name="LaButti K."/>
            <person name="Larrondo L.F."/>
            <person name="Lindquist E."/>
            <person name="Ling A."/>
            <person name="Lombard V."/>
            <person name="Lucas S."/>
            <person name="Lundell T."/>
            <person name="Martin R."/>
            <person name="McLaughlin D.J."/>
            <person name="Morgenstern I."/>
            <person name="Morin E."/>
            <person name="Murat C."/>
            <person name="Nagy L.G."/>
            <person name="Nolan M."/>
            <person name="Ohm R.A."/>
            <person name="Patyshakuliyeva A."/>
            <person name="Rokas A."/>
            <person name="Ruiz-Duenas F.J."/>
            <person name="Sabat G."/>
            <person name="Salamov A."/>
            <person name="Samejima M."/>
            <person name="Schmutz J."/>
            <person name="Slot J.C."/>
            <person name="St John F."/>
            <person name="Stenlid J."/>
            <person name="Sun H."/>
            <person name="Sun S."/>
            <person name="Syed K."/>
            <person name="Tsang A."/>
            <person name="Wiebenga A."/>
            <person name="Young D."/>
            <person name="Pisabarro A."/>
            <person name="Eastwood D.C."/>
            <person name="Martin F."/>
            <person name="Cullen D."/>
            <person name="Grigoriev I.V."/>
            <person name="Hibbett D.S."/>
        </authorList>
    </citation>
    <scope>NUCLEOTIDE SEQUENCE</scope>
    <source>
        <strain evidence="12">FP-58527</strain>
    </source>
</reference>
<dbReference type="GO" id="GO:0004386">
    <property type="term" value="F:helicase activity"/>
    <property type="evidence" value="ECO:0007669"/>
    <property type="project" value="InterPro"/>
</dbReference>
<dbReference type="eggNOG" id="KOG1807">
    <property type="taxonomic scope" value="Eukaryota"/>
</dbReference>
<evidence type="ECO:0000256" key="4">
    <source>
        <dbReference type="ARBA" id="ARBA00022771"/>
    </source>
</evidence>
<feature type="zinc finger region" description="C3H1-type" evidence="7">
    <location>
        <begin position="62"/>
        <end position="90"/>
    </location>
</feature>
<dbReference type="Proteomes" id="UP000015241">
    <property type="component" value="Unassembled WGS sequence"/>
</dbReference>
<proteinExistence type="predicted"/>
<evidence type="ECO:0000313" key="12">
    <source>
        <dbReference type="Proteomes" id="UP000015241"/>
    </source>
</evidence>
<evidence type="ECO:0000256" key="2">
    <source>
        <dbReference type="ARBA" id="ARBA00022490"/>
    </source>
</evidence>
<feature type="region of interest" description="Disordered" evidence="8">
    <location>
        <begin position="27"/>
        <end position="62"/>
    </location>
</feature>
<evidence type="ECO:0000256" key="5">
    <source>
        <dbReference type="ARBA" id="ARBA00022833"/>
    </source>
</evidence>
<dbReference type="InterPro" id="IPR047187">
    <property type="entry name" value="SF1_C_Upf1"/>
</dbReference>
<dbReference type="InParanoid" id="S8FXR7"/>
<dbReference type="Gene3D" id="3.40.50.300">
    <property type="entry name" value="P-loop containing nucleotide triphosphate hydrolases"/>
    <property type="match status" value="3"/>
</dbReference>
<feature type="region of interest" description="Disordered" evidence="8">
    <location>
        <begin position="88"/>
        <end position="110"/>
    </location>
</feature>
<keyword evidence="2" id="KW-0963">Cytoplasm</keyword>
<feature type="compositionally biased region" description="Low complexity" evidence="8">
    <location>
        <begin position="91"/>
        <end position="102"/>
    </location>
</feature>
<feature type="region of interest" description="Disordered" evidence="8">
    <location>
        <begin position="1824"/>
        <end position="1846"/>
    </location>
</feature>
<evidence type="ECO:0008006" key="13">
    <source>
        <dbReference type="Google" id="ProtNLM"/>
    </source>
</evidence>
<sequence length="2215" mass="248035">MAARNNGLCNNFMATGKCRFGNKCKFAHDRDSQSRSRSSTPGPSSGRAPPTPPPGQPSGVPRAPPRVCNFFWSSGTCSRGFECSFKHERSPSATSTTGSTAPDQEEEEPDFFSVEGLTAGNNSTRNEGHALTPSDAHNHLKAFLADNFRFENAAKVQGFVRILASINERNKAWGNALLRIGDVVRFEPVDTAIGTGWAALSFQKGYFPILEYFASGLVLKSTMHKNINHLYTILINNYEVFHVILRASLGKMIQAKTWKDPTSGLPQSLQNSLGGVTVFQTVATVLYQLLSRFKDMVRNHPDIVQVVMDLTAWFDTWAADVSASPPRFDDPLAQSSINVRKLALSRLADEIDRLVTIVQRESQTAERLKRPSQRVTLSPEQRREALYSRLTQTYDPPGSLRPEGSRHDNDKENVADIRIAPTHGELLSPVAPYLPVFLPEAPHHLQAGSMERHLDIQFRLLREELIATTRSSLAAVQADLDTMSQPQRGKRDPTMLEKILKSSGGAYRTSGFDSVFFQVYTGVEFTPLKAERRNLTVGLSVDTPDHRTARDSNWRKRVEYWEHSKRLQSGSLIALVIVSHRNSRIFLGVVSSFSKDIAESAKANAERIQVRISFFDAEAELMALRRDALSTTNNASRFALLIDNNVMFEASRPFLERLQTIEPTEIPFARYIAHTGDLKTVPVNPPRYAMAPRFAYKLDCLAKEGHSGRIQPLDITRPGAVDIARRQLRDHSILDPSQIEAMLNTFNREVSLIQGPPGTGKSFTAKEILRVLFESKIRPIVLIAFTNHALDHMLTSVLDAKITTKLVRLGARSSDERIAEYTLDKLEKIGDPSDMLSRPMKRQYAKMKELEEQMQKVMESIQLPTLTWETIESYLLIHFPEHAEHLQQPPFWVTALTERLWAEEETNGDWATVDKGKKKKVDDHLSRTFYGFWKSCTDIDFIKPLPVPAAKNKKKGKQPQQAISSTYDPEVVAFFKSLGFDALPPIPNTSRPVSELLRADRVWQMSQSERTALTTEWERMIRELAYNSHLDQYEDLRVRYKEVCQEYNDMKDETRRRLLSQTDLIGCTTTGAAKLTSLLSNISPRVLMVEEAGQVLEAHILTSLVSSVHHLICIGDPQQLRPNLATFALSMDSARGKELFKFDRSMMERLADAGLPMSQINVQRRMRPEISHFIRMILYPRLEDNELVRAYPHVSGMQKDVLFFTHTNKENGADDSVSKYNDFEVEMIRDLVLYFLRQGVYNNAGDIAVLCAYLGQLQKVRAALRDIKIAVSIDERDQDELARQGIEEEAEYEEVLVTKHVRLGTVDIFQGQEAKIVIVSLVRNSGTFETGSASIGFLKSSNRVNVALSRAKHGLYIMGNAANLRRNETWSTILDEMEARDQVVHGIPIVCPRHPDQVHTISKAGELSRFSPGGGCLVPCAHRLTCGHLCPSACHVAVDNHSNTKCMERCTRTPCPRHHPCSKRCSDDCGNCEFPMIGVKLPCGHIEDRVPCWMMEQLALVKCRKPVQKQLPRCEHPAMVPCGVDPATIQCSMPCGGTLACCTKTCKSTCSDCQRSTLGGKAITASTKIIRTQHRPHPCDRPLYCQHPCGLDCSQDHHCNTKCKHPCRQECVHHKCPKSCSEPCAPCMEPCPWSCAHETCPVACGSICSRLPCDRPCTKKLACGHPCPSVCGEPCVRQACITCMPPDRRADIVDFIMQRRLDEVDLTSSDTSERLITLTCGHVFTVETLDGHCDMHSYYEVDPMGRFISTKAPPINYQTPPTCPTCRGPITALRYGRVTKRATLDILEQNVASKMSGLLDNLSPAMEQFASNMEAMQDSAKTLSKVDDLPDLPPARDAQGKSTEPLDPKLLAKDCMVSVHGLNEDEAKAWQAIVKDLVALYRRTVNIANTRGAHIKAYEGALTTLYHLEMAAIVSDPLRASEAPEQTAFEAVNMKIGQPPHKADTRFQIDAYLLSLEIRFMLAQVASSRVQGLPVTSDAVHRQRWVFFVDFILESCIADAGKALTMARNSSASRQAARSATYIIRSDFERFRSQILEERAVLARTGELALSLRQALVAKVKAKSTGLLNAASKYEGDYIRSRPSESMQDLRDERIWFKDNCGRKVERWREECAELEKAMLSDKFYQPLSLQEREDIVKAFGFSHRGHFYNCENGHTFVITECGGAMQASLCPECKAPIGGNHHSLNASNTRAREFENIAQRQGVLDGAFPWTRGA</sequence>
<dbReference type="OrthoDB" id="2423195at2759"/>
<evidence type="ECO:0000256" key="1">
    <source>
        <dbReference type="ARBA" id="ARBA00004496"/>
    </source>
</evidence>
<dbReference type="GO" id="GO:0002376">
    <property type="term" value="P:immune system process"/>
    <property type="evidence" value="ECO:0007669"/>
    <property type="project" value="UniProtKB-KW"/>
</dbReference>
<evidence type="ECO:0000256" key="8">
    <source>
        <dbReference type="SAM" id="MobiDB-lite"/>
    </source>
</evidence>
<dbReference type="PROSITE" id="PS50103">
    <property type="entry name" value="ZF_C3H1"/>
    <property type="match status" value="2"/>
</dbReference>
<evidence type="ECO:0000256" key="7">
    <source>
        <dbReference type="PROSITE-ProRule" id="PRU00723"/>
    </source>
</evidence>
<comment type="subcellular location">
    <subcellularLocation>
        <location evidence="1">Cytoplasm</location>
    </subcellularLocation>
</comment>
<dbReference type="InterPro" id="IPR041679">
    <property type="entry name" value="DNA2/NAM7-like_C"/>
</dbReference>
<dbReference type="Pfam" id="PF13087">
    <property type="entry name" value="AAA_12"/>
    <property type="match status" value="1"/>
</dbReference>
<dbReference type="SUPFAM" id="SSF52540">
    <property type="entry name" value="P-loop containing nucleoside triphosphate hydrolases"/>
    <property type="match status" value="1"/>
</dbReference>
<dbReference type="Pfam" id="PF13086">
    <property type="entry name" value="AAA_11"/>
    <property type="match status" value="1"/>
</dbReference>
<keyword evidence="5 7" id="KW-0862">Zinc</keyword>
<dbReference type="PANTHER" id="PTHR10887">
    <property type="entry name" value="DNA2/NAM7 HELICASE FAMILY"/>
    <property type="match status" value="1"/>
</dbReference>
<feature type="domain" description="C3H1-type" evidence="9">
    <location>
        <begin position="62"/>
        <end position="90"/>
    </location>
</feature>
<dbReference type="InterPro" id="IPR000571">
    <property type="entry name" value="Znf_CCCH"/>
</dbReference>
<dbReference type="SMART" id="SM00356">
    <property type="entry name" value="ZnF_C3H1"/>
    <property type="match status" value="2"/>
</dbReference>
<keyword evidence="6" id="KW-0391">Immunity</keyword>
<dbReference type="FunCoup" id="S8FXR7">
    <property type="interactions" value="7"/>
</dbReference>
<dbReference type="Gene3D" id="4.10.1000.10">
    <property type="entry name" value="Zinc finger, CCCH-type"/>
    <property type="match status" value="1"/>
</dbReference>
<dbReference type="InterPro" id="IPR041677">
    <property type="entry name" value="DNA2/NAM7_AAA_11"/>
</dbReference>
<dbReference type="InterPro" id="IPR045055">
    <property type="entry name" value="DNA2/NAM7-like"/>
</dbReference>
<dbReference type="STRING" id="743788.S8FXR7"/>
<name>S8FXR7_FOMSC</name>
<dbReference type="PROSITE" id="PS51981">
    <property type="entry name" value="ZF_RZ"/>
    <property type="match status" value="1"/>
</dbReference>
<evidence type="ECO:0000256" key="6">
    <source>
        <dbReference type="ARBA" id="ARBA00022859"/>
    </source>
</evidence>
<feature type="region of interest" description="Disordered" evidence="8">
    <location>
        <begin position="389"/>
        <end position="410"/>
    </location>
</feature>
<dbReference type="GO" id="GO:0008270">
    <property type="term" value="F:zinc ion binding"/>
    <property type="evidence" value="ECO:0007669"/>
    <property type="project" value="UniProtKB-KW"/>
</dbReference>
<feature type="compositionally biased region" description="Low complexity" evidence="8">
    <location>
        <begin position="35"/>
        <end position="48"/>
    </location>
</feature>
<evidence type="ECO:0000259" key="10">
    <source>
        <dbReference type="PROSITE" id="PS51981"/>
    </source>
</evidence>
<accession>S8FXR7</accession>
<evidence type="ECO:0000259" key="9">
    <source>
        <dbReference type="PROSITE" id="PS50103"/>
    </source>
</evidence>
<feature type="domain" description="RZ-type" evidence="10">
    <location>
        <begin position="2128"/>
        <end position="2201"/>
    </location>
</feature>
<dbReference type="HOGENOM" id="CLU_001490_4_0_1"/>
<dbReference type="InterPro" id="IPR036855">
    <property type="entry name" value="Znf_CCCH_sf"/>
</dbReference>
<dbReference type="InterPro" id="IPR046439">
    <property type="entry name" value="ZF_RZ_dom"/>
</dbReference>
<dbReference type="GO" id="GO:0031048">
    <property type="term" value="P:regulatory ncRNA-mediated heterochromatin formation"/>
    <property type="evidence" value="ECO:0007669"/>
    <property type="project" value="TreeGrafter"/>
</dbReference>
<feature type="domain" description="C3H1-type" evidence="9">
    <location>
        <begin position="3"/>
        <end position="31"/>
    </location>
</feature>
<dbReference type="SUPFAM" id="SSF90229">
    <property type="entry name" value="CCCH zinc finger"/>
    <property type="match status" value="1"/>
</dbReference>
<gene>
    <name evidence="11" type="ORF">FOMPIDRAFT_1026804</name>
</gene>
<evidence type="ECO:0000313" key="11">
    <source>
        <dbReference type="EMBL" id="EPT05921.1"/>
    </source>
</evidence>
<evidence type="ECO:0000256" key="3">
    <source>
        <dbReference type="ARBA" id="ARBA00022723"/>
    </source>
</evidence>
<keyword evidence="12" id="KW-1185">Reference proteome</keyword>
<dbReference type="Pfam" id="PF00642">
    <property type="entry name" value="zf-CCCH"/>
    <property type="match status" value="1"/>
</dbReference>
<dbReference type="GO" id="GO:0031380">
    <property type="term" value="C:nuclear RNA-directed RNA polymerase complex"/>
    <property type="evidence" value="ECO:0007669"/>
    <property type="project" value="TreeGrafter"/>
</dbReference>
<dbReference type="EMBL" id="KE504122">
    <property type="protein sequence ID" value="EPT05921.1"/>
    <property type="molecule type" value="Genomic_DNA"/>
</dbReference>
<organism evidence="11 12">
    <name type="scientific">Fomitopsis schrenkii</name>
    <name type="common">Brown rot fungus</name>
    <dbReference type="NCBI Taxonomy" id="2126942"/>
    <lineage>
        <taxon>Eukaryota</taxon>
        <taxon>Fungi</taxon>
        <taxon>Dikarya</taxon>
        <taxon>Basidiomycota</taxon>
        <taxon>Agaricomycotina</taxon>
        <taxon>Agaricomycetes</taxon>
        <taxon>Polyporales</taxon>
        <taxon>Fomitopsis</taxon>
    </lineage>
</organism>
<feature type="zinc finger region" description="C3H1-type" evidence="7">
    <location>
        <begin position="3"/>
        <end position="31"/>
    </location>
</feature>
<keyword evidence="4 7" id="KW-0863">Zinc-finger</keyword>
<keyword evidence="3 7" id="KW-0479">Metal-binding</keyword>
<protein>
    <recommendedName>
        <fullName evidence="13">NFX1-type zinc finger-containing protein 1</fullName>
    </recommendedName>
</protein>
<dbReference type="CDD" id="cd18808">
    <property type="entry name" value="SF1_C_Upf1"/>
    <property type="match status" value="1"/>
</dbReference>
<dbReference type="Pfam" id="PF20173">
    <property type="entry name" value="ZnF_RZ-type"/>
    <property type="match status" value="1"/>
</dbReference>
<dbReference type="PANTHER" id="PTHR10887:SF341">
    <property type="entry name" value="NFX1-TYPE ZINC FINGER-CONTAINING PROTEIN 1"/>
    <property type="match status" value="1"/>
</dbReference>
<dbReference type="GO" id="GO:0005737">
    <property type="term" value="C:cytoplasm"/>
    <property type="evidence" value="ECO:0007669"/>
    <property type="project" value="UniProtKB-SubCell"/>
</dbReference>
<dbReference type="InterPro" id="IPR027417">
    <property type="entry name" value="P-loop_NTPase"/>
</dbReference>